<dbReference type="InParanoid" id="A0A2P6NTE3"/>
<accession>A0A2P6NTE3</accession>
<evidence type="ECO:0000256" key="5">
    <source>
        <dbReference type="ARBA" id="ARBA00022846"/>
    </source>
</evidence>
<keyword evidence="7" id="KW-0206">Cytoskeleton</keyword>
<keyword evidence="6" id="KW-0969">Cilium</keyword>
<gene>
    <name evidence="11" type="ORF">PROFUN_01486</name>
</gene>
<evidence type="ECO:0000313" key="11">
    <source>
        <dbReference type="EMBL" id="PRP87224.1"/>
    </source>
</evidence>
<dbReference type="Pfam" id="PF06098">
    <property type="entry name" value="Radial_spoke_3"/>
    <property type="match status" value="1"/>
</dbReference>
<keyword evidence="5" id="KW-0282">Flagellum</keyword>
<keyword evidence="12" id="KW-1185">Reference proteome</keyword>
<dbReference type="PANTHER" id="PTHR21648:SF0">
    <property type="entry name" value="RADIAL SPOKE HEAD PROTEIN 3 HOMOLOG"/>
    <property type="match status" value="1"/>
</dbReference>
<dbReference type="InterPro" id="IPR009290">
    <property type="entry name" value="Radial_spoke_3"/>
</dbReference>
<feature type="compositionally biased region" description="Acidic residues" evidence="10">
    <location>
        <begin position="391"/>
        <end position="401"/>
    </location>
</feature>
<dbReference type="EMBL" id="MDYQ01000022">
    <property type="protein sequence ID" value="PRP87224.1"/>
    <property type="molecule type" value="Genomic_DNA"/>
</dbReference>
<evidence type="ECO:0000256" key="2">
    <source>
        <dbReference type="ARBA" id="ARBA00006737"/>
    </source>
</evidence>
<dbReference type="STRING" id="1890364.A0A2P6NTE3"/>
<dbReference type="OrthoDB" id="313308at2759"/>
<evidence type="ECO:0000256" key="9">
    <source>
        <dbReference type="SAM" id="Coils"/>
    </source>
</evidence>
<feature type="compositionally biased region" description="Basic and acidic residues" evidence="10">
    <location>
        <begin position="344"/>
        <end position="362"/>
    </location>
</feature>
<proteinExistence type="inferred from homology"/>
<feature type="compositionally biased region" description="Basic and acidic residues" evidence="10">
    <location>
        <begin position="69"/>
        <end position="84"/>
    </location>
</feature>
<evidence type="ECO:0000256" key="4">
    <source>
        <dbReference type="ARBA" id="ARBA00022553"/>
    </source>
</evidence>
<sequence length="401" mass="47234">MLVDRRAGSTGANSSYTFTSTPRPLANKKKFRDPKNDTDKSLLHNLMTDPRIRRGTTAQGPPPPLALQREGEERLRKEKERLRRQKELLRQKQMQDLQYVDDLMSTMPPPVSGRQHMDVQTDEYLEEISDKPVEKDMQTQTDEFKERPMTPKYVPKKSGVDVETQIWENDLFDFDREVEPLLSVLVAKVLEQSILEVRDEEEFFNIQSHQDAMEAKRAAELADAKRMEDEERRKEEEKEARLIQEKERVARDRKIQEKADARSFAKQYLQDLAPRVFDNLTEKGYFYDPVLREVEVVFTPWLYQEVEHQLSNRELAQMIMQDAIHHALEKARNVWEETKKRKLEEEREMTLKEEAAKRKKEEQELEEQSKPNAEQPGHESSGEENTGEQSENSDEEEEEDD</sequence>
<comment type="caution">
    <text evidence="11">The sequence shown here is derived from an EMBL/GenBank/DDBJ whole genome shotgun (WGS) entry which is preliminary data.</text>
</comment>
<evidence type="ECO:0000313" key="12">
    <source>
        <dbReference type="Proteomes" id="UP000241769"/>
    </source>
</evidence>
<keyword evidence="3" id="KW-0963">Cytoplasm</keyword>
<dbReference type="GO" id="GO:0005929">
    <property type="term" value="C:cilium"/>
    <property type="evidence" value="ECO:0007669"/>
    <property type="project" value="TreeGrafter"/>
</dbReference>
<evidence type="ECO:0000256" key="8">
    <source>
        <dbReference type="ARBA" id="ARBA00023273"/>
    </source>
</evidence>
<keyword evidence="4" id="KW-0597">Phosphoprotein</keyword>
<reference evidence="11 12" key="1">
    <citation type="journal article" date="2018" name="Genome Biol. Evol.">
        <title>Multiple Roots of Fruiting Body Formation in Amoebozoa.</title>
        <authorList>
            <person name="Hillmann F."/>
            <person name="Forbes G."/>
            <person name="Novohradska S."/>
            <person name="Ferling I."/>
            <person name="Riege K."/>
            <person name="Groth M."/>
            <person name="Westermann M."/>
            <person name="Marz M."/>
            <person name="Spaller T."/>
            <person name="Winckler T."/>
            <person name="Schaap P."/>
            <person name="Glockner G."/>
        </authorList>
    </citation>
    <scope>NUCLEOTIDE SEQUENCE [LARGE SCALE GENOMIC DNA]</scope>
    <source>
        <strain evidence="11 12">Jena</strain>
    </source>
</reference>
<evidence type="ECO:0000256" key="3">
    <source>
        <dbReference type="ARBA" id="ARBA00022490"/>
    </source>
</evidence>
<feature type="compositionally biased region" description="Basic and acidic residues" evidence="10">
    <location>
        <begin position="33"/>
        <end position="42"/>
    </location>
</feature>
<evidence type="ECO:0000256" key="10">
    <source>
        <dbReference type="SAM" id="MobiDB-lite"/>
    </source>
</evidence>
<protein>
    <submittedName>
        <fullName evidence="11">Radial spoke protein</fullName>
    </submittedName>
</protein>
<evidence type="ECO:0000256" key="1">
    <source>
        <dbReference type="ARBA" id="ARBA00004611"/>
    </source>
</evidence>
<evidence type="ECO:0000256" key="7">
    <source>
        <dbReference type="ARBA" id="ARBA00023212"/>
    </source>
</evidence>
<comment type="similarity">
    <text evidence="2">Belongs to the flagellar radial spoke RSP3 family.</text>
</comment>
<comment type="subcellular location">
    <subcellularLocation>
        <location evidence="1">Cytoplasm</location>
        <location evidence="1">Cytoskeleton</location>
        <location evidence="1">Flagellum axoneme</location>
    </subcellularLocation>
</comment>
<dbReference type="AlphaFoldDB" id="A0A2P6NTE3"/>
<name>A0A2P6NTE3_9EUKA</name>
<keyword evidence="8" id="KW-0966">Cell projection</keyword>
<feature type="region of interest" description="Disordered" evidence="10">
    <location>
        <begin position="1"/>
        <end position="84"/>
    </location>
</feature>
<feature type="coiled-coil region" evidence="9">
    <location>
        <begin position="210"/>
        <end position="252"/>
    </location>
</feature>
<organism evidence="11 12">
    <name type="scientific">Planoprotostelium fungivorum</name>
    <dbReference type="NCBI Taxonomy" id="1890364"/>
    <lineage>
        <taxon>Eukaryota</taxon>
        <taxon>Amoebozoa</taxon>
        <taxon>Evosea</taxon>
        <taxon>Variosea</taxon>
        <taxon>Cavosteliida</taxon>
        <taxon>Cavosteliaceae</taxon>
        <taxon>Planoprotostelium</taxon>
    </lineage>
</organism>
<keyword evidence="9" id="KW-0175">Coiled coil</keyword>
<feature type="compositionally biased region" description="Polar residues" evidence="10">
    <location>
        <begin position="10"/>
        <end position="22"/>
    </location>
</feature>
<evidence type="ECO:0000256" key="6">
    <source>
        <dbReference type="ARBA" id="ARBA00023069"/>
    </source>
</evidence>
<dbReference type="Proteomes" id="UP000241769">
    <property type="component" value="Unassembled WGS sequence"/>
</dbReference>
<dbReference type="PANTHER" id="PTHR21648">
    <property type="entry name" value="FLAGELLAR RADIAL SPOKE PROTEIN 3"/>
    <property type="match status" value="1"/>
</dbReference>
<feature type="region of interest" description="Disordered" evidence="10">
    <location>
        <begin position="344"/>
        <end position="401"/>
    </location>
</feature>